<feature type="transmembrane region" description="Helical" evidence="1">
    <location>
        <begin position="12"/>
        <end position="30"/>
    </location>
</feature>
<gene>
    <name evidence="2" type="ORF">IAA97_04065</name>
</gene>
<keyword evidence="1" id="KW-0812">Transmembrane</keyword>
<keyword evidence="1" id="KW-1133">Transmembrane helix</keyword>
<protein>
    <submittedName>
        <fullName evidence="2">YibE/F family protein</fullName>
    </submittedName>
</protein>
<feature type="transmembrane region" description="Helical" evidence="1">
    <location>
        <begin position="129"/>
        <end position="145"/>
    </location>
</feature>
<feature type="transmembrane region" description="Helical" evidence="1">
    <location>
        <begin position="175"/>
        <end position="195"/>
    </location>
</feature>
<sequence>MTVSDKKKNIAFIIAFALASLVLILIPTGFERSIYVNASGAKAEVLSTDDSTIIQTGLFRTGDQRCFVRILNGEHKGLEMEGINLLSGSLKDDKVFVPGDIAWVLIERDSEDNPIFINMIDYYRQGKEVLLVAVFVLVLVAFSGLRGIRMVLSFVFAFLAIWKLLIPTVLKGTNPLLMCTSTLMLLTVVTLPMVSGANKRSLAAIIGSIAAMMITVLISLFMTWYLRIHGSVLEMSESLLYSGFMDLDLTSLFSGVVCLSAGGAIMDLSIDVSAAMWEVKEHAPDTSRKELFRSAMEVGKAGVGTQITTLLLAYMGSYLTLMMVYMAQATPVQNIFASKSIAAEILQTLAGSFGIVLVTPLTALTGMLLFKSKAVEQ</sequence>
<dbReference type="Pfam" id="PF07907">
    <property type="entry name" value="YibE_F"/>
    <property type="match status" value="1"/>
</dbReference>
<dbReference type="InterPro" id="IPR012507">
    <property type="entry name" value="YibE_F"/>
</dbReference>
<dbReference type="Proteomes" id="UP000823615">
    <property type="component" value="Unassembled WGS sequence"/>
</dbReference>
<organism evidence="2 3">
    <name type="scientific">Candidatus Ornithospirochaeta stercoripullorum</name>
    <dbReference type="NCBI Taxonomy" id="2840899"/>
    <lineage>
        <taxon>Bacteria</taxon>
        <taxon>Pseudomonadati</taxon>
        <taxon>Spirochaetota</taxon>
        <taxon>Spirochaetia</taxon>
        <taxon>Spirochaetales</taxon>
        <taxon>Spirochaetaceae</taxon>
        <taxon>Spirochaetaceae incertae sedis</taxon>
        <taxon>Candidatus Ornithospirochaeta</taxon>
    </lineage>
</organism>
<reference evidence="2" key="1">
    <citation type="submission" date="2020-10" db="EMBL/GenBank/DDBJ databases">
        <authorList>
            <person name="Gilroy R."/>
        </authorList>
    </citation>
    <scope>NUCLEOTIDE SEQUENCE</scope>
    <source>
        <strain evidence="2">7293</strain>
    </source>
</reference>
<evidence type="ECO:0000313" key="3">
    <source>
        <dbReference type="Proteomes" id="UP000823615"/>
    </source>
</evidence>
<dbReference type="AlphaFoldDB" id="A0A9D9DY17"/>
<evidence type="ECO:0000256" key="1">
    <source>
        <dbReference type="SAM" id="Phobius"/>
    </source>
</evidence>
<feature type="transmembrane region" description="Helical" evidence="1">
    <location>
        <begin position="298"/>
        <end position="325"/>
    </location>
</feature>
<dbReference type="EMBL" id="JADIMT010000052">
    <property type="protein sequence ID" value="MBO8436134.1"/>
    <property type="molecule type" value="Genomic_DNA"/>
</dbReference>
<keyword evidence="1" id="KW-0472">Membrane</keyword>
<comment type="caution">
    <text evidence="2">The sequence shown here is derived from an EMBL/GenBank/DDBJ whole genome shotgun (WGS) entry which is preliminary data.</text>
</comment>
<dbReference type="PANTHER" id="PTHR41771">
    <property type="entry name" value="MEMBRANE PROTEIN-RELATED"/>
    <property type="match status" value="1"/>
</dbReference>
<feature type="transmembrane region" description="Helical" evidence="1">
    <location>
        <begin position="152"/>
        <end position="169"/>
    </location>
</feature>
<name>A0A9D9DY17_9SPIO</name>
<accession>A0A9D9DY17</accession>
<evidence type="ECO:0000313" key="2">
    <source>
        <dbReference type="EMBL" id="MBO8436134.1"/>
    </source>
</evidence>
<dbReference type="PANTHER" id="PTHR41771:SF1">
    <property type="entry name" value="MEMBRANE PROTEIN"/>
    <property type="match status" value="1"/>
</dbReference>
<proteinExistence type="predicted"/>
<reference evidence="2" key="2">
    <citation type="journal article" date="2021" name="PeerJ">
        <title>Extensive microbial diversity within the chicken gut microbiome revealed by metagenomics and culture.</title>
        <authorList>
            <person name="Gilroy R."/>
            <person name="Ravi A."/>
            <person name="Getino M."/>
            <person name="Pursley I."/>
            <person name="Horton D.L."/>
            <person name="Alikhan N.F."/>
            <person name="Baker D."/>
            <person name="Gharbi K."/>
            <person name="Hall N."/>
            <person name="Watson M."/>
            <person name="Adriaenssens E.M."/>
            <person name="Foster-Nyarko E."/>
            <person name="Jarju S."/>
            <person name="Secka A."/>
            <person name="Antonio M."/>
            <person name="Oren A."/>
            <person name="Chaudhuri R.R."/>
            <person name="La Ragione R."/>
            <person name="Hildebrand F."/>
            <person name="Pallen M.J."/>
        </authorList>
    </citation>
    <scope>NUCLEOTIDE SEQUENCE</scope>
    <source>
        <strain evidence="2">7293</strain>
    </source>
</reference>
<feature type="transmembrane region" description="Helical" evidence="1">
    <location>
        <begin position="345"/>
        <end position="370"/>
    </location>
</feature>
<feature type="transmembrane region" description="Helical" evidence="1">
    <location>
        <begin position="202"/>
        <end position="226"/>
    </location>
</feature>